<dbReference type="Gene3D" id="3.10.450.50">
    <property type="match status" value="1"/>
</dbReference>
<reference evidence="2 3" key="1">
    <citation type="submission" date="2020-09" db="EMBL/GenBank/DDBJ databases">
        <title>Novel species in genus Gordonia.</title>
        <authorList>
            <person name="Zhang G."/>
        </authorList>
    </citation>
    <scope>NUCLEOTIDE SEQUENCE [LARGE SCALE GENOMIC DNA]</scope>
    <source>
        <strain evidence="2 3">ON-33</strain>
    </source>
</reference>
<name>A0ABR7WH52_9ACTN</name>
<comment type="caution">
    <text evidence="2">The sequence shown here is derived from an EMBL/GenBank/DDBJ whole genome shotgun (WGS) entry which is preliminary data.</text>
</comment>
<dbReference type="RefSeq" id="WP_164309827.1">
    <property type="nucleotide sequence ID" value="NZ_BAABAD010000004.1"/>
</dbReference>
<keyword evidence="3" id="KW-1185">Reference proteome</keyword>
<evidence type="ECO:0000313" key="3">
    <source>
        <dbReference type="Proteomes" id="UP000602395"/>
    </source>
</evidence>
<accession>A0ABR7WH52</accession>
<dbReference type="InterPro" id="IPR032710">
    <property type="entry name" value="NTF2-like_dom_sf"/>
</dbReference>
<proteinExistence type="predicted"/>
<gene>
    <name evidence="2" type="ORF">IDF66_21185</name>
</gene>
<evidence type="ECO:0000259" key="1">
    <source>
        <dbReference type="Pfam" id="PF13577"/>
    </source>
</evidence>
<protein>
    <submittedName>
        <fullName evidence="2">Nuclear transport factor 2 family protein</fullName>
    </submittedName>
</protein>
<dbReference type="SUPFAM" id="SSF54427">
    <property type="entry name" value="NTF2-like"/>
    <property type="match status" value="1"/>
</dbReference>
<dbReference type="EMBL" id="JACWMS010000005">
    <property type="protein sequence ID" value="MBD1322099.1"/>
    <property type="molecule type" value="Genomic_DNA"/>
</dbReference>
<dbReference type="InterPro" id="IPR037401">
    <property type="entry name" value="SnoaL-like"/>
</dbReference>
<sequence length="146" mass="16152">MTDHADHDAICTLLYRYAELLDGGDFAAVGELFADADIALRGEVTGRGAAHVRAMFEAMVIVHPDGTPRTRHLITNPIIEFDGPDHAHVRSCYTVLQQRDGRIEIVASGRHLDTVTRRAEGWIFSSRDYGYLDFVGDTSDHLRASG</sequence>
<feature type="domain" description="SnoaL-like" evidence="1">
    <location>
        <begin position="5"/>
        <end position="127"/>
    </location>
</feature>
<dbReference type="CDD" id="cd00531">
    <property type="entry name" value="NTF2_like"/>
    <property type="match status" value="1"/>
</dbReference>
<evidence type="ECO:0000313" key="2">
    <source>
        <dbReference type="EMBL" id="MBD1322099.1"/>
    </source>
</evidence>
<organism evidence="2 3">
    <name type="scientific">Gordonia hankookensis</name>
    <dbReference type="NCBI Taxonomy" id="589403"/>
    <lineage>
        <taxon>Bacteria</taxon>
        <taxon>Bacillati</taxon>
        <taxon>Actinomycetota</taxon>
        <taxon>Actinomycetes</taxon>
        <taxon>Mycobacteriales</taxon>
        <taxon>Gordoniaceae</taxon>
        <taxon>Gordonia</taxon>
    </lineage>
</organism>
<dbReference type="Pfam" id="PF13577">
    <property type="entry name" value="SnoaL_4"/>
    <property type="match status" value="1"/>
</dbReference>
<dbReference type="Proteomes" id="UP000602395">
    <property type="component" value="Unassembled WGS sequence"/>
</dbReference>